<dbReference type="PANTHER" id="PTHR43584:SF8">
    <property type="entry name" value="N-ACETYLMURAMATE ALPHA-1-PHOSPHATE URIDYLYLTRANSFERASE"/>
    <property type="match status" value="1"/>
</dbReference>
<proteinExistence type="predicted"/>
<dbReference type="RefSeq" id="WP_152809519.1">
    <property type="nucleotide sequence ID" value="NZ_WHNW01000003.1"/>
</dbReference>
<dbReference type="InterPro" id="IPR029044">
    <property type="entry name" value="Nucleotide-diphossugar_trans"/>
</dbReference>
<dbReference type="CDD" id="cd06422">
    <property type="entry name" value="NTP_transferase_like_1"/>
    <property type="match status" value="1"/>
</dbReference>
<accession>A0A6N7ETV2</accession>
<dbReference type="GO" id="GO:0016779">
    <property type="term" value="F:nucleotidyltransferase activity"/>
    <property type="evidence" value="ECO:0007669"/>
    <property type="project" value="UniProtKB-KW"/>
</dbReference>
<name>A0A6N7ETV2_9GAMM</name>
<protein>
    <submittedName>
        <fullName evidence="4">NTP transferase domain-containing protein</fullName>
    </submittedName>
</protein>
<dbReference type="Proteomes" id="UP000471298">
    <property type="component" value="Unassembled WGS sequence"/>
</dbReference>
<evidence type="ECO:0000256" key="1">
    <source>
        <dbReference type="ARBA" id="ARBA00022679"/>
    </source>
</evidence>
<dbReference type="SUPFAM" id="SSF53448">
    <property type="entry name" value="Nucleotide-diphospho-sugar transferases"/>
    <property type="match status" value="1"/>
</dbReference>
<dbReference type="EMBL" id="WHNW01000003">
    <property type="protein sequence ID" value="MPV85852.1"/>
    <property type="molecule type" value="Genomic_DNA"/>
</dbReference>
<dbReference type="InterPro" id="IPR005835">
    <property type="entry name" value="NTP_transferase_dom"/>
</dbReference>
<evidence type="ECO:0000313" key="4">
    <source>
        <dbReference type="EMBL" id="MPV85852.1"/>
    </source>
</evidence>
<dbReference type="InterPro" id="IPR050065">
    <property type="entry name" value="GlmU-like"/>
</dbReference>
<comment type="caution">
    <text evidence="4">The sequence shown here is derived from an EMBL/GenBank/DDBJ whole genome shotgun (WGS) entry which is preliminary data.</text>
</comment>
<keyword evidence="2" id="KW-0548">Nucleotidyltransferase</keyword>
<evidence type="ECO:0000313" key="5">
    <source>
        <dbReference type="Proteomes" id="UP000471298"/>
    </source>
</evidence>
<dbReference type="Gene3D" id="3.90.550.10">
    <property type="entry name" value="Spore Coat Polysaccharide Biosynthesis Protein SpsA, Chain A"/>
    <property type="match status" value="1"/>
</dbReference>
<feature type="domain" description="Nucleotidyl transferase" evidence="3">
    <location>
        <begin position="2"/>
        <end position="129"/>
    </location>
</feature>
<reference evidence="4 5" key="1">
    <citation type="submission" date="2019-10" db="EMBL/GenBank/DDBJ databases">
        <title>Cardiobacteriales fam. a chemoheterotrophic member of the order Cardiobacteriales, and proposal of Cardiobacteriales fam. nov.</title>
        <authorList>
            <person name="Wang C."/>
        </authorList>
    </citation>
    <scope>NUCLEOTIDE SEQUENCE [LARGE SCALE GENOMIC DNA]</scope>
    <source>
        <strain evidence="4 5">ML27</strain>
    </source>
</reference>
<dbReference type="InParanoid" id="A0A6N7ETV2"/>
<sequence length="226" mass="23779">MKAMILAAGRGKRMGRLTDNTPKPLLMAGGKALIVHQIERLCAAGFTDIVINLGYLGSQIAETLGTGRDFGVEIAYSIEPETGLETGGGVFQALPLLGEAPFLLVSADVYSHFPLHRINEQTLASQDDVHLVLTDAPLFPANFGLAGGRVIAKPSYTFAGISVVHPRLFTQASSGVYPIAPLFKAAINAGRASGALYTGIWHNVGNPRQLAALDAALKNDVGQACD</sequence>
<organism evidence="4 5">
    <name type="scientific">Ostreibacterium oceani</name>
    <dbReference type="NCBI Taxonomy" id="2654998"/>
    <lineage>
        <taxon>Bacteria</taxon>
        <taxon>Pseudomonadati</taxon>
        <taxon>Pseudomonadota</taxon>
        <taxon>Gammaproteobacteria</taxon>
        <taxon>Cardiobacteriales</taxon>
        <taxon>Ostreibacteriaceae</taxon>
        <taxon>Ostreibacterium</taxon>
    </lineage>
</organism>
<dbReference type="AlphaFoldDB" id="A0A6N7ETV2"/>
<gene>
    <name evidence="4" type="ORF">GCU85_03750</name>
</gene>
<keyword evidence="5" id="KW-1185">Reference proteome</keyword>
<keyword evidence="1 4" id="KW-0808">Transferase</keyword>
<evidence type="ECO:0000259" key="3">
    <source>
        <dbReference type="Pfam" id="PF00483"/>
    </source>
</evidence>
<evidence type="ECO:0000256" key="2">
    <source>
        <dbReference type="ARBA" id="ARBA00022695"/>
    </source>
</evidence>
<dbReference type="Pfam" id="PF00483">
    <property type="entry name" value="NTP_transferase"/>
    <property type="match status" value="1"/>
</dbReference>
<dbReference type="PANTHER" id="PTHR43584">
    <property type="entry name" value="NUCLEOTIDYL TRANSFERASE"/>
    <property type="match status" value="1"/>
</dbReference>